<gene>
    <name evidence="2" type="ORF">SAMN05428998_13448</name>
</gene>
<dbReference type="AlphaFoldDB" id="A0A1Y6CN18"/>
<sequence>MELTEAIYNRRAVRDFTGEPLDEALLRRLIEAAVQAPSALDRQPWRFVVVRDRALLARISREAKAHLLASTPPGVGEARLRGYLEDPDFDIFYAAPALVVIAGATADPWTVEDCALAAQNLMLAAREAGLGSCWIGFAQAWLGTAEGRVALGLPAEALPVAPIILGRPRAFPPPVPRRAPEIRWIGP</sequence>
<dbReference type="STRING" id="560819.SAMN05428998_13448"/>
<evidence type="ECO:0000313" key="3">
    <source>
        <dbReference type="Proteomes" id="UP000192917"/>
    </source>
</evidence>
<dbReference type="Gene3D" id="3.40.109.10">
    <property type="entry name" value="NADH Oxidase"/>
    <property type="match status" value="1"/>
</dbReference>
<evidence type="ECO:0000259" key="1">
    <source>
        <dbReference type="Pfam" id="PF00881"/>
    </source>
</evidence>
<proteinExistence type="predicted"/>
<dbReference type="SUPFAM" id="SSF55469">
    <property type="entry name" value="FMN-dependent nitroreductase-like"/>
    <property type="match status" value="1"/>
</dbReference>
<dbReference type="CDD" id="cd02136">
    <property type="entry name" value="PnbA_NfnB-like"/>
    <property type="match status" value="1"/>
</dbReference>
<dbReference type="PANTHER" id="PTHR23026">
    <property type="entry name" value="NADPH NITROREDUCTASE"/>
    <property type="match status" value="1"/>
</dbReference>
<dbReference type="InterPro" id="IPR050627">
    <property type="entry name" value="Nitroreductase/BluB"/>
</dbReference>
<organism evidence="2 3">
    <name type="scientific">Tistlia consotensis USBA 355</name>
    <dbReference type="NCBI Taxonomy" id="560819"/>
    <lineage>
        <taxon>Bacteria</taxon>
        <taxon>Pseudomonadati</taxon>
        <taxon>Pseudomonadota</taxon>
        <taxon>Alphaproteobacteria</taxon>
        <taxon>Rhodospirillales</taxon>
        <taxon>Rhodovibrionaceae</taxon>
        <taxon>Tistlia</taxon>
    </lineage>
</organism>
<keyword evidence="3" id="KW-1185">Reference proteome</keyword>
<feature type="domain" description="Nitroreductase" evidence="1">
    <location>
        <begin position="7"/>
        <end position="160"/>
    </location>
</feature>
<dbReference type="Pfam" id="PF00881">
    <property type="entry name" value="Nitroreductase"/>
    <property type="match status" value="1"/>
</dbReference>
<protein>
    <submittedName>
        <fullName evidence="2">Nitroreductase</fullName>
    </submittedName>
</protein>
<dbReference type="EMBL" id="FWZX01000034">
    <property type="protein sequence ID" value="SMF75596.1"/>
    <property type="molecule type" value="Genomic_DNA"/>
</dbReference>
<evidence type="ECO:0000313" key="2">
    <source>
        <dbReference type="EMBL" id="SMF75596.1"/>
    </source>
</evidence>
<dbReference type="InterPro" id="IPR000415">
    <property type="entry name" value="Nitroreductase-like"/>
</dbReference>
<dbReference type="PANTHER" id="PTHR23026:SF123">
    <property type="entry name" value="NAD(P)H NITROREDUCTASE RV3131-RELATED"/>
    <property type="match status" value="1"/>
</dbReference>
<dbReference type="InterPro" id="IPR029479">
    <property type="entry name" value="Nitroreductase"/>
</dbReference>
<accession>A0A1Y6CN18</accession>
<reference evidence="2 3" key="1">
    <citation type="submission" date="2017-04" db="EMBL/GenBank/DDBJ databases">
        <authorList>
            <person name="Afonso C.L."/>
            <person name="Miller P.J."/>
            <person name="Scott M.A."/>
            <person name="Spackman E."/>
            <person name="Goraichik I."/>
            <person name="Dimitrov K.M."/>
            <person name="Suarez D.L."/>
            <person name="Swayne D.E."/>
        </authorList>
    </citation>
    <scope>NUCLEOTIDE SEQUENCE [LARGE SCALE GENOMIC DNA]</scope>
    <source>
        <strain evidence="2 3">USBA 355</strain>
    </source>
</reference>
<dbReference type="GO" id="GO:0016491">
    <property type="term" value="F:oxidoreductase activity"/>
    <property type="evidence" value="ECO:0007669"/>
    <property type="project" value="InterPro"/>
</dbReference>
<dbReference type="Proteomes" id="UP000192917">
    <property type="component" value="Unassembled WGS sequence"/>
</dbReference>
<name>A0A1Y6CN18_9PROT</name>
<dbReference type="RefSeq" id="WP_085125888.1">
    <property type="nucleotide sequence ID" value="NZ_FWZX01000034.1"/>
</dbReference>